<protein>
    <submittedName>
        <fullName evidence="2">Uncharacterized protein</fullName>
    </submittedName>
</protein>
<gene>
    <name evidence="2" type="ORF">DL546_000564</name>
</gene>
<dbReference type="Proteomes" id="UP000275385">
    <property type="component" value="Unassembled WGS sequence"/>
</dbReference>
<feature type="transmembrane region" description="Helical" evidence="1">
    <location>
        <begin position="50"/>
        <end position="72"/>
    </location>
</feature>
<name>A0A420Y5F9_9PEZI</name>
<evidence type="ECO:0000256" key="1">
    <source>
        <dbReference type="SAM" id="Phobius"/>
    </source>
</evidence>
<keyword evidence="1" id="KW-0812">Transmembrane</keyword>
<comment type="caution">
    <text evidence="2">The sequence shown here is derived from an EMBL/GenBank/DDBJ whole genome shotgun (WGS) entry which is preliminary data.</text>
</comment>
<feature type="transmembrane region" description="Helical" evidence="1">
    <location>
        <begin position="93"/>
        <end position="115"/>
    </location>
</feature>
<evidence type="ECO:0000313" key="2">
    <source>
        <dbReference type="EMBL" id="RKU42980.1"/>
    </source>
</evidence>
<reference evidence="2 3" key="1">
    <citation type="submission" date="2018-08" db="EMBL/GenBank/DDBJ databases">
        <title>Draft genome of the lignicolous fungus Coniochaeta pulveracea.</title>
        <authorList>
            <person name="Borstlap C.J."/>
            <person name="De Witt R.N."/>
            <person name="Botha A."/>
            <person name="Volschenk H."/>
        </authorList>
    </citation>
    <scope>NUCLEOTIDE SEQUENCE [LARGE SCALE GENOMIC DNA]</scope>
    <source>
        <strain evidence="2 3">CAB683</strain>
    </source>
</reference>
<dbReference type="EMBL" id="QVQW01000048">
    <property type="protein sequence ID" value="RKU42980.1"/>
    <property type="molecule type" value="Genomic_DNA"/>
</dbReference>
<dbReference type="AlphaFoldDB" id="A0A420Y5F9"/>
<accession>A0A420Y5F9</accession>
<sequence>MVFGGHHGRRGFVPLEASDAVTEETAYDPGYEPSARNKIPLRERLGLMNIAVLLVGIVILPTLLAAMALIWAESMRAISAEEPSARWAQMVKTYRITTGITACSAVIRTAVAMQASLTTAMLAAIVLETIGVPLLQGPVYSLMRAFQTTPTSMLFTAKFQPKDRLSVLVFTLLLVEFLITLASQFFSTILISDFALGTYADIRNITNVTVLGESFASMNMWFSTAPSSSWTFAEWSEAFTNGSSFHDTGHTYRSFPPFWDQVRRTKLRSFHGPATVLDHRIVCVRPRLTNLRLDSVLEGYVHLSGEMPLDDADSYSMLHTSDDKPVCVKFTCALPTPIYPSSRTDRETSLCYPGHDGDSSVLLEDPLVYPPDNSKGEFGNGPLVGIPEASTLFIVLDVISMAALNYGLGSRHTVQSVREEGPWAFVSNGSDTEAIRVTTCFANLGTPIVTLDMSSFWDNQEPEMLWKNETGTYDTMASRNQLGASLVPGSPKDRGILSLPPRWQWNEFVPSHQIQQDFGPWFFSMSLATSMLYPRFASDKTDEGSPDQVVILSKTNMVDQTYAHQTHVDLFQDTLRDTQSPALAVQALLGRIFQMAYYEYLVKLNTKVEATTSFSTTALIPQQWTGLAVVISLVAIHLVMMVFSKDTEDVVQQADRMTDRNVLDWGKREALGLERCSILQHEPDGRVVLRRQQKH</sequence>
<feature type="transmembrane region" description="Helical" evidence="1">
    <location>
        <begin position="164"/>
        <end position="186"/>
    </location>
</feature>
<evidence type="ECO:0000313" key="3">
    <source>
        <dbReference type="Proteomes" id="UP000275385"/>
    </source>
</evidence>
<feature type="transmembrane region" description="Helical" evidence="1">
    <location>
        <begin position="121"/>
        <end position="143"/>
    </location>
</feature>
<dbReference type="OrthoDB" id="5428040at2759"/>
<keyword evidence="1" id="KW-1133">Transmembrane helix</keyword>
<keyword evidence="3" id="KW-1185">Reference proteome</keyword>
<proteinExistence type="predicted"/>
<keyword evidence="1" id="KW-0472">Membrane</keyword>
<organism evidence="2 3">
    <name type="scientific">Coniochaeta pulveracea</name>
    <dbReference type="NCBI Taxonomy" id="177199"/>
    <lineage>
        <taxon>Eukaryota</taxon>
        <taxon>Fungi</taxon>
        <taxon>Dikarya</taxon>
        <taxon>Ascomycota</taxon>
        <taxon>Pezizomycotina</taxon>
        <taxon>Sordariomycetes</taxon>
        <taxon>Sordariomycetidae</taxon>
        <taxon>Coniochaetales</taxon>
        <taxon>Coniochaetaceae</taxon>
        <taxon>Coniochaeta</taxon>
    </lineage>
</organism>